<dbReference type="GO" id="GO:0043122">
    <property type="term" value="P:regulation of canonical NF-kappaB signal transduction"/>
    <property type="evidence" value="ECO:0007669"/>
    <property type="project" value="TreeGrafter"/>
</dbReference>
<dbReference type="InterPro" id="IPR017907">
    <property type="entry name" value="Znf_RING_CS"/>
</dbReference>
<evidence type="ECO:0000259" key="6">
    <source>
        <dbReference type="PROSITE" id="PS50089"/>
    </source>
</evidence>
<evidence type="ECO:0000256" key="5">
    <source>
        <dbReference type="SAM" id="MobiDB-lite"/>
    </source>
</evidence>
<gene>
    <name evidence="7" type="ORF">HPB52_025119</name>
</gene>
<dbReference type="PROSITE" id="PS00518">
    <property type="entry name" value="ZF_RING_1"/>
    <property type="match status" value="1"/>
</dbReference>
<reference evidence="7" key="1">
    <citation type="journal article" date="2020" name="Cell">
        <title>Large-Scale Comparative Analyses of Tick Genomes Elucidate Their Genetic Diversity and Vector Capacities.</title>
        <authorList>
            <consortium name="Tick Genome and Microbiome Consortium (TIGMIC)"/>
            <person name="Jia N."/>
            <person name="Wang J."/>
            <person name="Shi W."/>
            <person name="Du L."/>
            <person name="Sun Y."/>
            <person name="Zhan W."/>
            <person name="Jiang J.F."/>
            <person name="Wang Q."/>
            <person name="Zhang B."/>
            <person name="Ji P."/>
            <person name="Bell-Sakyi L."/>
            <person name="Cui X.M."/>
            <person name="Yuan T.T."/>
            <person name="Jiang B.G."/>
            <person name="Yang W.F."/>
            <person name="Lam T.T."/>
            <person name="Chang Q.C."/>
            <person name="Ding S.J."/>
            <person name="Wang X.J."/>
            <person name="Zhu J.G."/>
            <person name="Ruan X.D."/>
            <person name="Zhao L."/>
            <person name="Wei J.T."/>
            <person name="Ye R.Z."/>
            <person name="Que T.C."/>
            <person name="Du C.H."/>
            <person name="Zhou Y.H."/>
            <person name="Cheng J.X."/>
            <person name="Dai P.F."/>
            <person name="Guo W.B."/>
            <person name="Han X.H."/>
            <person name="Huang E.J."/>
            <person name="Li L.F."/>
            <person name="Wei W."/>
            <person name="Gao Y.C."/>
            <person name="Liu J.Z."/>
            <person name="Shao H.Z."/>
            <person name="Wang X."/>
            <person name="Wang C.C."/>
            <person name="Yang T.C."/>
            <person name="Huo Q.B."/>
            <person name="Li W."/>
            <person name="Chen H.Y."/>
            <person name="Chen S.E."/>
            <person name="Zhou L.G."/>
            <person name="Ni X.B."/>
            <person name="Tian J.H."/>
            <person name="Sheng Y."/>
            <person name="Liu T."/>
            <person name="Pan Y.S."/>
            <person name="Xia L.Y."/>
            <person name="Li J."/>
            <person name="Zhao F."/>
            <person name="Cao W.C."/>
        </authorList>
    </citation>
    <scope>NUCLEOTIDE SEQUENCE</scope>
    <source>
        <strain evidence="7">Rsan-2018</strain>
    </source>
</reference>
<evidence type="ECO:0000256" key="4">
    <source>
        <dbReference type="PROSITE-ProRule" id="PRU00175"/>
    </source>
</evidence>
<comment type="caution">
    <text evidence="7">The sequence shown here is derived from an EMBL/GenBank/DDBJ whole genome shotgun (WGS) entry which is preliminary data.</text>
</comment>
<feature type="compositionally biased region" description="Basic and acidic residues" evidence="5">
    <location>
        <begin position="94"/>
        <end position="105"/>
    </location>
</feature>
<dbReference type="PANTHER" id="PTHR10131:SF157">
    <property type="entry name" value="RECEPTOR-ASSOCIATED FACTOR, PUTATIVE-RELATED"/>
    <property type="match status" value="1"/>
</dbReference>
<accession>A0A9D4SMB3</accession>
<evidence type="ECO:0000256" key="3">
    <source>
        <dbReference type="ARBA" id="ARBA00022833"/>
    </source>
</evidence>
<dbReference type="VEuPathDB" id="VectorBase:RSAN_036858"/>
<dbReference type="Gene3D" id="3.30.40.10">
    <property type="entry name" value="Zinc/RING finger domain, C3HC4 (zinc finger)"/>
    <property type="match status" value="1"/>
</dbReference>
<organism evidence="7 8">
    <name type="scientific">Rhipicephalus sanguineus</name>
    <name type="common">Brown dog tick</name>
    <name type="synonym">Ixodes sanguineus</name>
    <dbReference type="NCBI Taxonomy" id="34632"/>
    <lineage>
        <taxon>Eukaryota</taxon>
        <taxon>Metazoa</taxon>
        <taxon>Ecdysozoa</taxon>
        <taxon>Arthropoda</taxon>
        <taxon>Chelicerata</taxon>
        <taxon>Arachnida</taxon>
        <taxon>Acari</taxon>
        <taxon>Parasitiformes</taxon>
        <taxon>Ixodida</taxon>
        <taxon>Ixodoidea</taxon>
        <taxon>Ixodidae</taxon>
        <taxon>Rhipicephalinae</taxon>
        <taxon>Rhipicephalus</taxon>
        <taxon>Rhipicephalus</taxon>
    </lineage>
</organism>
<reference evidence="7" key="2">
    <citation type="submission" date="2021-09" db="EMBL/GenBank/DDBJ databases">
        <authorList>
            <person name="Jia N."/>
            <person name="Wang J."/>
            <person name="Shi W."/>
            <person name="Du L."/>
            <person name="Sun Y."/>
            <person name="Zhan W."/>
            <person name="Jiang J."/>
            <person name="Wang Q."/>
            <person name="Zhang B."/>
            <person name="Ji P."/>
            <person name="Sakyi L.B."/>
            <person name="Cui X."/>
            <person name="Yuan T."/>
            <person name="Jiang B."/>
            <person name="Yang W."/>
            <person name="Lam T.T.-Y."/>
            <person name="Chang Q."/>
            <person name="Ding S."/>
            <person name="Wang X."/>
            <person name="Zhu J."/>
            <person name="Ruan X."/>
            <person name="Zhao L."/>
            <person name="Wei J."/>
            <person name="Que T."/>
            <person name="Du C."/>
            <person name="Cheng J."/>
            <person name="Dai P."/>
            <person name="Han X."/>
            <person name="Huang E."/>
            <person name="Gao Y."/>
            <person name="Liu J."/>
            <person name="Shao H."/>
            <person name="Ye R."/>
            <person name="Li L."/>
            <person name="Wei W."/>
            <person name="Wang X."/>
            <person name="Wang C."/>
            <person name="Huo Q."/>
            <person name="Li W."/>
            <person name="Guo W."/>
            <person name="Chen H."/>
            <person name="Chen S."/>
            <person name="Zhou L."/>
            <person name="Zhou L."/>
            <person name="Ni X."/>
            <person name="Tian J."/>
            <person name="Zhou Y."/>
            <person name="Sheng Y."/>
            <person name="Liu T."/>
            <person name="Pan Y."/>
            <person name="Xia L."/>
            <person name="Li J."/>
            <person name="Zhao F."/>
            <person name="Cao W."/>
        </authorList>
    </citation>
    <scope>NUCLEOTIDE SEQUENCE</scope>
    <source>
        <strain evidence="7">Rsan-2018</strain>
        <tissue evidence="7">Larvae</tissue>
    </source>
</reference>
<dbReference type="PANTHER" id="PTHR10131">
    <property type="entry name" value="TNF RECEPTOR ASSOCIATED FACTOR"/>
    <property type="match status" value="1"/>
</dbReference>
<dbReference type="SMART" id="SM00184">
    <property type="entry name" value="RING"/>
    <property type="match status" value="1"/>
</dbReference>
<keyword evidence="8" id="KW-1185">Reference proteome</keyword>
<dbReference type="Proteomes" id="UP000821837">
    <property type="component" value="Unassembled WGS sequence"/>
</dbReference>
<dbReference type="InterPro" id="IPR001841">
    <property type="entry name" value="Znf_RING"/>
</dbReference>
<evidence type="ECO:0000313" key="7">
    <source>
        <dbReference type="EMBL" id="KAH7931913.1"/>
    </source>
</evidence>
<dbReference type="PROSITE" id="PS50089">
    <property type="entry name" value="ZF_RING_2"/>
    <property type="match status" value="1"/>
</dbReference>
<protein>
    <recommendedName>
        <fullName evidence="6">RING-type domain-containing protein</fullName>
    </recommendedName>
</protein>
<name>A0A9D4SMB3_RHISA</name>
<feature type="domain" description="RING-type" evidence="6">
    <location>
        <begin position="30"/>
        <end position="68"/>
    </location>
</feature>
<sequence>MARRRSPSSGSFPELSLEDYDPMPYEELICAICHSVLRDPVECPCHHVFCRRCIWEWVHKDNSCPICRKRGISAVTPVPPFVRNMLNSLKKPHPRCDDWRRKAADGNRSPNRLRDTLRRLGDYGSGSGEQHSVT</sequence>
<dbReference type="EMBL" id="JABSTV010001865">
    <property type="protein sequence ID" value="KAH7931913.1"/>
    <property type="molecule type" value="Genomic_DNA"/>
</dbReference>
<dbReference type="InterPro" id="IPR013083">
    <property type="entry name" value="Znf_RING/FYVE/PHD"/>
</dbReference>
<evidence type="ECO:0000256" key="2">
    <source>
        <dbReference type="ARBA" id="ARBA00022771"/>
    </source>
</evidence>
<feature type="compositionally biased region" description="Basic and acidic residues" evidence="5">
    <location>
        <begin position="112"/>
        <end position="121"/>
    </location>
</feature>
<evidence type="ECO:0000313" key="8">
    <source>
        <dbReference type="Proteomes" id="UP000821837"/>
    </source>
</evidence>
<keyword evidence="3" id="KW-0862">Zinc</keyword>
<dbReference type="SUPFAM" id="SSF57850">
    <property type="entry name" value="RING/U-box"/>
    <property type="match status" value="1"/>
</dbReference>
<dbReference type="AlphaFoldDB" id="A0A9D4SMB3"/>
<proteinExistence type="predicted"/>
<evidence type="ECO:0000256" key="1">
    <source>
        <dbReference type="ARBA" id="ARBA00022723"/>
    </source>
</evidence>
<dbReference type="Pfam" id="PF13923">
    <property type="entry name" value="zf-C3HC4_2"/>
    <property type="match status" value="1"/>
</dbReference>
<dbReference type="GO" id="GO:0008270">
    <property type="term" value="F:zinc ion binding"/>
    <property type="evidence" value="ECO:0007669"/>
    <property type="project" value="UniProtKB-KW"/>
</dbReference>
<feature type="region of interest" description="Disordered" evidence="5">
    <location>
        <begin position="93"/>
        <end position="134"/>
    </location>
</feature>
<keyword evidence="2 4" id="KW-0863">Zinc-finger</keyword>
<keyword evidence="1" id="KW-0479">Metal-binding</keyword>